<protein>
    <submittedName>
        <fullName evidence="1">Uncharacterized protein</fullName>
    </submittedName>
</protein>
<reference evidence="1" key="1">
    <citation type="submission" date="2016-04" db="EMBL/GenBank/DDBJ databases">
        <authorList>
            <person name="Nguyen H.D."/>
            <person name="Samba Siva P."/>
            <person name="Cullis J."/>
            <person name="Levesque C.A."/>
            <person name="Hambleton S."/>
        </authorList>
    </citation>
    <scope>NUCLEOTIDE SEQUENCE</scope>
    <source>
        <strain evidence="1">DAOMC 236416</strain>
    </source>
</reference>
<dbReference type="AlphaFoldDB" id="A0A177TA92"/>
<gene>
    <name evidence="1" type="ORF">A4X13_0g8121</name>
</gene>
<dbReference type="EMBL" id="LWDF02001262">
    <property type="protein sequence ID" value="KAE8239608.1"/>
    <property type="molecule type" value="Genomic_DNA"/>
</dbReference>
<comment type="caution">
    <text evidence="1">The sequence shown here is derived from an EMBL/GenBank/DDBJ whole genome shotgun (WGS) entry which is preliminary data.</text>
</comment>
<accession>A0A177TA92</accession>
<dbReference type="Proteomes" id="UP000077521">
    <property type="component" value="Unassembled WGS sequence"/>
</dbReference>
<keyword evidence="2" id="KW-1185">Reference proteome</keyword>
<name>A0A177TA92_9BASI</name>
<sequence>MTLQTNTLKVWSLRKSTTVTPVISSFVKQDNVALNPIWAVVALLIHRKALRPKGQPVFASVEEFVDSPLVEFEGVGAIPLSRSATTSLSHVTENPLSTEDASSTLLLHARSRMQGGIGFDTTSQRTSPAPTLPKSHGFVIHTTWTKTFSIDTTREDWGCTTLRASAPEKLAAAGLKYTLPIPTRQEQGPKALRAVSARTLQSSKE</sequence>
<proteinExistence type="predicted"/>
<evidence type="ECO:0000313" key="2">
    <source>
        <dbReference type="Proteomes" id="UP000077521"/>
    </source>
</evidence>
<organism evidence="1 2">
    <name type="scientific">Tilletia indica</name>
    <dbReference type="NCBI Taxonomy" id="43049"/>
    <lineage>
        <taxon>Eukaryota</taxon>
        <taxon>Fungi</taxon>
        <taxon>Dikarya</taxon>
        <taxon>Basidiomycota</taxon>
        <taxon>Ustilaginomycotina</taxon>
        <taxon>Exobasidiomycetes</taxon>
        <taxon>Tilletiales</taxon>
        <taxon>Tilletiaceae</taxon>
        <taxon>Tilletia</taxon>
    </lineage>
</organism>
<reference evidence="1" key="2">
    <citation type="journal article" date="2019" name="IMA Fungus">
        <title>Genome sequencing and comparison of five Tilletia species to identify candidate genes for the detection of regulated species infecting wheat.</title>
        <authorList>
            <person name="Nguyen H.D.T."/>
            <person name="Sultana T."/>
            <person name="Kesanakurti P."/>
            <person name="Hambleton S."/>
        </authorList>
    </citation>
    <scope>NUCLEOTIDE SEQUENCE</scope>
    <source>
        <strain evidence="1">DAOMC 236416</strain>
    </source>
</reference>
<evidence type="ECO:0000313" key="1">
    <source>
        <dbReference type="EMBL" id="KAE8239608.1"/>
    </source>
</evidence>